<dbReference type="Gene3D" id="3.90.120.10">
    <property type="entry name" value="DNA Methylase, subunit A, domain 2"/>
    <property type="match status" value="1"/>
</dbReference>
<keyword evidence="4" id="KW-0949">S-adenosyl-L-methionine</keyword>
<dbReference type="InterPro" id="IPR029063">
    <property type="entry name" value="SAM-dependent_MTases_sf"/>
</dbReference>
<evidence type="ECO:0000256" key="3">
    <source>
        <dbReference type="ARBA" id="ARBA00022679"/>
    </source>
</evidence>
<protein>
    <recommendedName>
        <fullName evidence="1">DNA (cytosine-5-)-methyltransferase</fullName>
        <ecNumber evidence="1">2.1.1.37</ecNumber>
    </recommendedName>
</protein>
<comment type="caution">
    <text evidence="5">The sequence shown here is derived from an EMBL/GenBank/DDBJ whole genome shotgun (WGS) entry which is preliminary data.</text>
</comment>
<dbReference type="PANTHER" id="PTHR10629:SF52">
    <property type="entry name" value="DNA (CYTOSINE-5)-METHYLTRANSFERASE 1"/>
    <property type="match status" value="1"/>
</dbReference>
<keyword evidence="2 5" id="KW-0489">Methyltransferase</keyword>
<organism evidence="5 6">
    <name type="scientific">Dunaliella salina</name>
    <name type="common">Green alga</name>
    <name type="synonym">Protococcus salinus</name>
    <dbReference type="NCBI Taxonomy" id="3046"/>
    <lineage>
        <taxon>Eukaryota</taxon>
        <taxon>Viridiplantae</taxon>
        <taxon>Chlorophyta</taxon>
        <taxon>core chlorophytes</taxon>
        <taxon>Chlorophyceae</taxon>
        <taxon>CS clade</taxon>
        <taxon>Chlamydomonadales</taxon>
        <taxon>Dunaliellaceae</taxon>
        <taxon>Dunaliella</taxon>
    </lineage>
</organism>
<dbReference type="EMBL" id="MU072744">
    <property type="protein sequence ID" value="KAF5825508.1"/>
    <property type="molecule type" value="Genomic_DNA"/>
</dbReference>
<dbReference type="SUPFAM" id="SSF53335">
    <property type="entry name" value="S-adenosyl-L-methionine-dependent methyltransferases"/>
    <property type="match status" value="1"/>
</dbReference>
<dbReference type="PANTHER" id="PTHR10629">
    <property type="entry name" value="CYTOSINE-SPECIFIC METHYLTRANSFERASE"/>
    <property type="match status" value="1"/>
</dbReference>
<dbReference type="EC" id="2.1.1.37" evidence="1"/>
<reference evidence="5" key="1">
    <citation type="submission" date="2017-08" db="EMBL/GenBank/DDBJ databases">
        <authorList>
            <person name="Polle J.E."/>
            <person name="Barry K."/>
            <person name="Cushman J."/>
            <person name="Schmutz J."/>
            <person name="Tran D."/>
            <person name="Hathwaick L.T."/>
            <person name="Yim W.C."/>
            <person name="Jenkins J."/>
            <person name="Mckie-Krisberg Z.M."/>
            <person name="Prochnik S."/>
            <person name="Lindquist E."/>
            <person name="Dockter R.B."/>
            <person name="Adam C."/>
            <person name="Molina H."/>
            <person name="Bunkerborg J."/>
            <person name="Jin E."/>
            <person name="Buchheim M."/>
            <person name="Magnuson J."/>
        </authorList>
    </citation>
    <scope>NUCLEOTIDE SEQUENCE</scope>
    <source>
        <strain evidence="5">CCAP 19/18</strain>
    </source>
</reference>
<keyword evidence="6" id="KW-1185">Reference proteome</keyword>
<proteinExistence type="predicted"/>
<keyword evidence="3" id="KW-0808">Transferase</keyword>
<dbReference type="GO" id="GO:0008168">
    <property type="term" value="F:methyltransferase activity"/>
    <property type="evidence" value="ECO:0007669"/>
    <property type="project" value="UniProtKB-KW"/>
</dbReference>
<dbReference type="GO" id="GO:0032259">
    <property type="term" value="P:methylation"/>
    <property type="evidence" value="ECO:0007669"/>
    <property type="project" value="UniProtKB-KW"/>
</dbReference>
<dbReference type="InterPro" id="IPR031303">
    <property type="entry name" value="C5_meth_CS"/>
</dbReference>
<dbReference type="PROSITE" id="PS00095">
    <property type="entry name" value="C5_MTASE_2"/>
    <property type="match status" value="1"/>
</dbReference>
<name>A0ABQ7FSM5_DUNSA</name>
<sequence length="109" mass="12163">MDRHNGWRGLFGRLDLHGHFPTSTTDPQPMGKVGQVFHPTQDRIVSVRECARSQGFPDSFSFAGNVHNKHRQVGNAVPPPLACALGKQLRLVLEAKRRERIDAALAAQW</sequence>
<accession>A0ABQ7FSM5</accession>
<evidence type="ECO:0000256" key="4">
    <source>
        <dbReference type="ARBA" id="ARBA00022691"/>
    </source>
</evidence>
<dbReference type="InterPro" id="IPR050390">
    <property type="entry name" value="C5-Methyltransferase"/>
</dbReference>
<dbReference type="Pfam" id="PF00145">
    <property type="entry name" value="DNA_methylase"/>
    <property type="match status" value="1"/>
</dbReference>
<evidence type="ECO:0000256" key="2">
    <source>
        <dbReference type="ARBA" id="ARBA00022603"/>
    </source>
</evidence>
<evidence type="ECO:0000313" key="6">
    <source>
        <dbReference type="Proteomes" id="UP000815325"/>
    </source>
</evidence>
<dbReference type="InterPro" id="IPR001525">
    <property type="entry name" value="C5_MeTfrase"/>
</dbReference>
<evidence type="ECO:0000313" key="5">
    <source>
        <dbReference type="EMBL" id="KAF5825508.1"/>
    </source>
</evidence>
<gene>
    <name evidence="5" type="ORF">DUNSADRAFT_9154</name>
</gene>
<evidence type="ECO:0000256" key="1">
    <source>
        <dbReference type="ARBA" id="ARBA00011975"/>
    </source>
</evidence>
<dbReference type="Proteomes" id="UP000815325">
    <property type="component" value="Unassembled WGS sequence"/>
</dbReference>